<protein>
    <submittedName>
        <fullName evidence="5">Putative RNA-dependent RNA polymerase 1</fullName>
    </submittedName>
</protein>
<dbReference type="CDD" id="cd18808">
    <property type="entry name" value="SF1_C_Upf1"/>
    <property type="match status" value="1"/>
</dbReference>
<dbReference type="InterPro" id="IPR041677">
    <property type="entry name" value="DNA2/NAM7_AAA_11"/>
</dbReference>
<dbReference type="GO" id="GO:0004386">
    <property type="term" value="F:helicase activity"/>
    <property type="evidence" value="ECO:0007669"/>
    <property type="project" value="InterPro"/>
</dbReference>
<dbReference type="EMBL" id="VCHE01000110">
    <property type="protein sequence ID" value="KAB2571134.1"/>
    <property type="molecule type" value="Genomic_DNA"/>
</dbReference>
<dbReference type="Pfam" id="PF13087">
    <property type="entry name" value="AAA_12"/>
    <property type="match status" value="1"/>
</dbReference>
<dbReference type="Gene3D" id="3.40.50.300">
    <property type="entry name" value="P-loop containing nucleotide triphosphate hydrolases"/>
    <property type="match status" value="2"/>
</dbReference>
<keyword evidence="6" id="KW-1185">Reference proteome</keyword>
<evidence type="ECO:0000313" key="6">
    <source>
        <dbReference type="Proteomes" id="UP000325902"/>
    </source>
</evidence>
<comment type="caution">
    <text evidence="5">The sequence shown here is derived from an EMBL/GenBank/DDBJ whole genome shotgun (WGS) entry which is preliminary data.</text>
</comment>
<dbReference type="Pfam" id="PF05183">
    <property type="entry name" value="RdRP"/>
    <property type="match status" value="1"/>
</dbReference>
<keyword evidence="5" id="KW-0696">RNA-directed RNA polymerase</keyword>
<dbReference type="GO" id="GO:0003968">
    <property type="term" value="F:RNA-directed RNA polymerase activity"/>
    <property type="evidence" value="ECO:0007669"/>
    <property type="project" value="UniProtKB-KW"/>
</dbReference>
<dbReference type="GO" id="GO:0030422">
    <property type="term" value="P:siRNA processing"/>
    <property type="evidence" value="ECO:0007669"/>
    <property type="project" value="TreeGrafter"/>
</dbReference>
<evidence type="ECO:0000313" key="5">
    <source>
        <dbReference type="EMBL" id="KAB2571134.1"/>
    </source>
</evidence>
<name>A0A5N5D168_9PEZI</name>
<dbReference type="Proteomes" id="UP000325902">
    <property type="component" value="Unassembled WGS sequence"/>
</dbReference>
<dbReference type="OrthoDB" id="6513042at2759"/>
<dbReference type="InterPro" id="IPR041679">
    <property type="entry name" value="DNA2/NAM7-like_C"/>
</dbReference>
<keyword evidence="1" id="KW-0547">Nucleotide-binding</keyword>
<keyword evidence="5" id="KW-0548">Nucleotidyltransferase</keyword>
<keyword evidence="5" id="KW-0808">Transferase</keyword>
<keyword evidence="1" id="KW-0067">ATP-binding</keyword>
<dbReference type="InterPro" id="IPR027417">
    <property type="entry name" value="P-loop_NTPase"/>
</dbReference>
<feature type="domain" description="DNA2/NAM7 helicase helicase" evidence="3">
    <location>
        <begin position="1223"/>
        <end position="1298"/>
    </location>
</feature>
<dbReference type="InterPro" id="IPR047187">
    <property type="entry name" value="SF1_C_Upf1"/>
</dbReference>
<dbReference type="PANTHER" id="PTHR23079:SF55">
    <property type="entry name" value="RNA-DIRECTED RNA POLYMERASE"/>
    <property type="match status" value="1"/>
</dbReference>
<dbReference type="InterPro" id="IPR057596">
    <property type="entry name" value="RDRP_core"/>
</dbReference>
<dbReference type="SUPFAM" id="SSF52540">
    <property type="entry name" value="P-loop containing nucleoside triphosphate hydrolases"/>
    <property type="match status" value="1"/>
</dbReference>
<dbReference type="InterPro" id="IPR007855">
    <property type="entry name" value="RDRP"/>
</dbReference>
<proteinExistence type="predicted"/>
<accession>A0A5N5D168</accession>
<feature type="domain" description="RDRP core" evidence="2">
    <location>
        <begin position="66"/>
        <end position="571"/>
    </location>
</feature>
<reference evidence="5 6" key="1">
    <citation type="journal article" date="2019" name="Sci. Rep.">
        <title>A multi-omics analysis of the grapevine pathogen Lasiodiplodia theobromae reveals that temperature affects the expression of virulence- and pathogenicity-related genes.</title>
        <authorList>
            <person name="Felix C."/>
            <person name="Meneses R."/>
            <person name="Goncalves M.F.M."/>
            <person name="Tilleman L."/>
            <person name="Duarte A.S."/>
            <person name="Jorrin-Novo J.V."/>
            <person name="Van de Peer Y."/>
            <person name="Deforce D."/>
            <person name="Van Nieuwerburgh F."/>
            <person name="Esteves A.C."/>
            <person name="Alves A."/>
        </authorList>
    </citation>
    <scope>NUCLEOTIDE SEQUENCE [LARGE SCALE GENOMIC DNA]</scope>
    <source>
        <strain evidence="5 6">LA-SOL3</strain>
    </source>
</reference>
<dbReference type="GO" id="GO:0003723">
    <property type="term" value="F:RNA binding"/>
    <property type="evidence" value="ECO:0007669"/>
    <property type="project" value="UniProtKB-KW"/>
</dbReference>
<dbReference type="PANTHER" id="PTHR23079">
    <property type="entry name" value="RNA-DEPENDENT RNA POLYMERASE"/>
    <property type="match status" value="1"/>
</dbReference>
<feature type="domain" description="DNA2/NAM7 helicase-like C-terminal" evidence="4">
    <location>
        <begin position="1307"/>
        <end position="1507"/>
    </location>
</feature>
<organism evidence="5 6">
    <name type="scientific">Lasiodiplodia theobromae</name>
    <dbReference type="NCBI Taxonomy" id="45133"/>
    <lineage>
        <taxon>Eukaryota</taxon>
        <taxon>Fungi</taxon>
        <taxon>Dikarya</taxon>
        <taxon>Ascomycota</taxon>
        <taxon>Pezizomycotina</taxon>
        <taxon>Dothideomycetes</taxon>
        <taxon>Dothideomycetes incertae sedis</taxon>
        <taxon>Botryosphaeriales</taxon>
        <taxon>Botryosphaeriaceae</taxon>
        <taxon>Lasiodiplodia</taxon>
    </lineage>
</organism>
<evidence type="ECO:0000256" key="1">
    <source>
        <dbReference type="ARBA" id="ARBA00022806"/>
    </source>
</evidence>
<evidence type="ECO:0000259" key="3">
    <source>
        <dbReference type="Pfam" id="PF13086"/>
    </source>
</evidence>
<sequence length="1538" mass="172526">MAGENRLKGNRYTLSSAIDPQSQKWEYTVAKFPPVTATNAAGLTKCVSFISNPSRQEAVLRLEAVPQNRITKSDPLDRFMFLSFSDFRLVRPSQTDPSKMEQVPARETADYISRILKSGIRFNGVHYNFYGHSNSQLKTRSCVLFADTRAAIHRKIESLGDFSKMTTVGKKAKRIGLLFSSAEMGVELAPERCEDIPDVEANDYVFTDGCGLISTHLARLLVESVHIAFRNHKYIPSVFQIRYRGYKGVLSLDPSMGTQCLAKFRSSMKKFRGGDDLTLSVVDYSKPYTFGYLNDEVVLLLHALGVPDEVFLRKQAEHLSFLESATRLDVRMCFRFLSYCNRLDLAERLLISGVETVEKEVRKLVGQEYERMLTKRNEQRCRILIPQSRLLFGVCDPKGLLKEGECAVRVTMDGDGQAQTIVGTQVLVTRNPCLHPGDLQKFKAVFYPELSHLVDCVVFPTQGKRPSADLMSGGDLDGDKFFVCWDKDLIPAVVSRPAEYPGPKAPVALKPITEDDRIDYFAQYSNMSLGRVKNLFLAWARLHGPLSPQCQQLNRLFSLCVDGDRIKVPQDLEDPPKGPVPSPGLIVDRLHEQASAFIQRSLPSPSMYHGYSSDAVELISSRDELAISEFELVTLTYNWCLQQKVEMMQFLPFFDLNKLTDEQKAWVLSRVPPTLESAGLVMNSLNQSNLLQSQELRRFGLDNPGLHWKCVYDSSIDRLGTFFNSASRTLELFHKKLIILRIDERLSVAIFIPQKIEKSTEFQVDGLVRVFSFPHSKESSNAARRVIPTKVNYRLYCDDNIFQLYENRRAQTWIFLTRGALDDSTYRNVKDRGDRRRVKQASIDTGTNYECRASIDLGRMGRDIQRHMGRINRAGIEGAEIYVISNRDTSSLRQLDLWLELVDTQDVIPLFQQTPREYTVPHLNGVDWTSEPTFIVDIARDGKLASMGKLTKAEELWVLFRWLARFDQRNALVDVTRVPGKGDGTFIECRLRIDQQTAVLRVGDHVQLVAASPPSNATLDRRYSMDVLVEGSERGKAKMRCIHHPPPFLEECSWKIKKCGSFVTSKTMLDAVVELYREREICSILYRPMTETGPTTGLPTLKLSAGSRTPDDTSLNESQLAAVSAALSHPLCLLWGPPGTGKTRTIVAILIQLLLSDHTGRVLVTAPTHNAVDNVLRKFIELHGIERTQTTPPLRVSTDVAKVSEDLRPYTCDAMMGKDINEHFDARKKAAKRIKEARLIFTTCIGAGLGLLRGESFDTVLVDEASQQTEPASLVPLTKGCTHAVLVGDHVQLRATVQMQSLVADFDVSLFESLYAAPDTPRGLAKVMIDVQYRMHRHICAFSSKEFYQGRLETAVRDDARPLPASAFAWPTLQTTGQPARMVLIPCAAPEDIGQKSKSNRGQALLCREVCSQLLSFSPGSTPAASMTVAVLTPYSRQRELLKQMLPKSDMLEISSIDGYQGREADVVVFVTTRCNVHGQLGFLSDMRRLNVTMTRAKAGVVIIGHKETLCGGAESDMPSKQTWGRLLASCQEMTIET</sequence>
<dbReference type="Pfam" id="PF13086">
    <property type="entry name" value="AAA_11"/>
    <property type="match status" value="1"/>
</dbReference>
<evidence type="ECO:0000259" key="4">
    <source>
        <dbReference type="Pfam" id="PF13087"/>
    </source>
</evidence>
<dbReference type="GO" id="GO:0031380">
    <property type="term" value="C:nuclear RNA-directed RNA polymerase complex"/>
    <property type="evidence" value="ECO:0007669"/>
    <property type="project" value="TreeGrafter"/>
</dbReference>
<keyword evidence="1" id="KW-0347">Helicase</keyword>
<evidence type="ECO:0000259" key="2">
    <source>
        <dbReference type="Pfam" id="PF05183"/>
    </source>
</evidence>
<gene>
    <name evidence="5" type="primary">RDR1_1</name>
    <name evidence="5" type="ORF">DBV05_g10205</name>
</gene>
<keyword evidence="1" id="KW-0378">Hydrolase</keyword>